<dbReference type="GO" id="GO:0004019">
    <property type="term" value="F:adenylosuccinate synthase activity"/>
    <property type="evidence" value="ECO:0007669"/>
    <property type="project" value="UniProtKB-UniRule"/>
</dbReference>
<reference evidence="11 12" key="1">
    <citation type="submission" date="2019-07" db="EMBL/GenBank/DDBJ databases">
        <authorList>
            <person name="Cremers G."/>
        </authorList>
    </citation>
    <scope>NUCLEOTIDE SEQUENCE [LARGE SCALE GENOMIC DNA]</scope>
</reference>
<feature type="binding site" description="in other chain" evidence="8">
    <location>
        <position position="224"/>
    </location>
    <ligand>
        <name>IMP</name>
        <dbReference type="ChEBI" id="CHEBI:58053"/>
        <note>ligand shared between dimeric partners</note>
    </ligand>
</feature>
<dbReference type="EC" id="6.3.4.4" evidence="8 10"/>
<keyword evidence="8" id="KW-0963">Cytoplasm</keyword>
<comment type="pathway">
    <text evidence="8 10">Purine metabolism; AMP biosynthesis via de novo pathway; AMP from IMP: step 1/2.</text>
</comment>
<comment type="subcellular location">
    <subcellularLocation>
        <location evidence="8">Cytoplasm</location>
    </subcellularLocation>
</comment>
<dbReference type="GO" id="GO:0044208">
    <property type="term" value="P:'de novo' AMP biosynthetic process"/>
    <property type="evidence" value="ECO:0007669"/>
    <property type="project" value="UniProtKB-UniRule"/>
</dbReference>
<dbReference type="GO" id="GO:0046040">
    <property type="term" value="P:IMP metabolic process"/>
    <property type="evidence" value="ECO:0007669"/>
    <property type="project" value="TreeGrafter"/>
</dbReference>
<feature type="active site" description="Proton acceptor" evidence="8">
    <location>
        <position position="13"/>
    </location>
</feature>
<proteinExistence type="inferred from homology"/>
<dbReference type="PROSITE" id="PS00513">
    <property type="entry name" value="ADENYLOSUCCIN_SYN_2"/>
    <property type="match status" value="1"/>
</dbReference>
<feature type="binding site" evidence="8">
    <location>
        <begin position="12"/>
        <end position="18"/>
    </location>
    <ligand>
        <name>GTP</name>
        <dbReference type="ChEBI" id="CHEBI:37565"/>
    </ligand>
</feature>
<dbReference type="NCBIfam" id="TIGR00184">
    <property type="entry name" value="purA"/>
    <property type="match status" value="1"/>
</dbReference>
<evidence type="ECO:0000256" key="3">
    <source>
        <dbReference type="ARBA" id="ARBA00022723"/>
    </source>
</evidence>
<feature type="binding site" description="in other chain" evidence="8">
    <location>
        <position position="303"/>
    </location>
    <ligand>
        <name>IMP</name>
        <dbReference type="ChEBI" id="CHEBI:58053"/>
        <note>ligand shared between dimeric partners</note>
    </ligand>
</feature>
<evidence type="ECO:0000256" key="8">
    <source>
        <dbReference type="HAMAP-Rule" id="MF_00011"/>
    </source>
</evidence>
<feature type="binding site" description="in other chain" evidence="8">
    <location>
        <position position="239"/>
    </location>
    <ligand>
        <name>IMP</name>
        <dbReference type="ChEBI" id="CHEBI:58053"/>
        <note>ligand shared between dimeric partners</note>
    </ligand>
</feature>
<protein>
    <recommendedName>
        <fullName evidence="8 10">Adenylosuccinate synthetase</fullName>
        <shortName evidence="8">AMPSase</shortName>
        <shortName evidence="8">AdSS</shortName>
        <ecNumber evidence="8 10">6.3.4.4</ecNumber>
    </recommendedName>
    <alternativeName>
        <fullName evidence="8">IMP--aspartate ligase</fullName>
    </alternativeName>
</protein>
<dbReference type="InterPro" id="IPR042109">
    <property type="entry name" value="Adenylosuccinate_synth_dom1"/>
</dbReference>
<feature type="binding site" evidence="8">
    <location>
        <begin position="331"/>
        <end position="333"/>
    </location>
    <ligand>
        <name>GTP</name>
        <dbReference type="ChEBI" id="CHEBI:37565"/>
    </ligand>
</feature>
<name>A0A564ZLD4_9BACT</name>
<comment type="cofactor">
    <cofactor evidence="8">
        <name>Mg(2+)</name>
        <dbReference type="ChEBI" id="CHEBI:18420"/>
    </cofactor>
    <text evidence="8">Binds 1 Mg(2+) ion per subunit.</text>
</comment>
<dbReference type="PANTHER" id="PTHR11846:SF0">
    <property type="entry name" value="ADENYLOSUCCINATE SYNTHETASE"/>
    <property type="match status" value="1"/>
</dbReference>
<accession>A0A564ZLD4</accession>
<comment type="similarity">
    <text evidence="8 10">Belongs to the adenylosuccinate synthetase family.</text>
</comment>
<comment type="catalytic activity">
    <reaction evidence="8 10">
        <text>IMP + L-aspartate + GTP = N(6)-(1,2-dicarboxyethyl)-AMP + GDP + phosphate + 2 H(+)</text>
        <dbReference type="Rhea" id="RHEA:15753"/>
        <dbReference type="ChEBI" id="CHEBI:15378"/>
        <dbReference type="ChEBI" id="CHEBI:29991"/>
        <dbReference type="ChEBI" id="CHEBI:37565"/>
        <dbReference type="ChEBI" id="CHEBI:43474"/>
        <dbReference type="ChEBI" id="CHEBI:57567"/>
        <dbReference type="ChEBI" id="CHEBI:58053"/>
        <dbReference type="ChEBI" id="CHEBI:58189"/>
        <dbReference type="EC" id="6.3.4.4"/>
    </reaction>
</comment>
<dbReference type="PANTHER" id="PTHR11846">
    <property type="entry name" value="ADENYLOSUCCINATE SYNTHETASE"/>
    <property type="match status" value="1"/>
</dbReference>
<evidence type="ECO:0000256" key="9">
    <source>
        <dbReference type="PROSITE-ProRule" id="PRU10134"/>
    </source>
</evidence>
<comment type="function">
    <text evidence="8">Plays an important role in the de novo pathway of purine nucleotide biosynthesis. Catalyzes the first committed step in the biosynthesis of AMP from IMP.</text>
</comment>
<dbReference type="UniPathway" id="UPA00075">
    <property type="reaction ID" value="UER00335"/>
</dbReference>
<evidence type="ECO:0000313" key="11">
    <source>
        <dbReference type="EMBL" id="VUZ85368.1"/>
    </source>
</evidence>
<dbReference type="NCBIfam" id="NF002223">
    <property type="entry name" value="PRK01117.1"/>
    <property type="match status" value="1"/>
</dbReference>
<feature type="binding site" evidence="8">
    <location>
        <begin position="40"/>
        <end position="42"/>
    </location>
    <ligand>
        <name>GTP</name>
        <dbReference type="ChEBI" id="CHEBI:37565"/>
    </ligand>
</feature>
<evidence type="ECO:0000313" key="12">
    <source>
        <dbReference type="Proteomes" id="UP000334340"/>
    </source>
</evidence>
<feature type="binding site" evidence="8">
    <location>
        <begin position="413"/>
        <end position="415"/>
    </location>
    <ligand>
        <name>GTP</name>
        <dbReference type="ChEBI" id="CHEBI:37565"/>
    </ligand>
</feature>
<dbReference type="SUPFAM" id="SSF52540">
    <property type="entry name" value="P-loop containing nucleoside triphosphate hydrolases"/>
    <property type="match status" value="1"/>
</dbReference>
<evidence type="ECO:0000256" key="7">
    <source>
        <dbReference type="ARBA" id="ARBA00023134"/>
    </source>
</evidence>
<organism evidence="11 12">
    <name type="scientific">Candidatus Methylomirabilis lanthanidiphila</name>
    <dbReference type="NCBI Taxonomy" id="2211376"/>
    <lineage>
        <taxon>Bacteria</taxon>
        <taxon>Candidatus Methylomirabilota</taxon>
        <taxon>Candidatus Methylomirabilia</taxon>
        <taxon>Candidatus Methylomirabilales</taxon>
        <taxon>Candidatus Methylomirabilaceae</taxon>
        <taxon>Candidatus Methylomirabilis</taxon>
    </lineage>
</organism>
<dbReference type="InterPro" id="IPR033128">
    <property type="entry name" value="Adenylosuccin_syn_Lys_AS"/>
</dbReference>
<evidence type="ECO:0000256" key="10">
    <source>
        <dbReference type="RuleBase" id="RU000520"/>
    </source>
</evidence>
<gene>
    <name evidence="8" type="primary">purA</name>
    <name evidence="11" type="ORF">MELA_01751</name>
</gene>
<dbReference type="EMBL" id="CABIKM010000026">
    <property type="protein sequence ID" value="VUZ85368.1"/>
    <property type="molecule type" value="Genomic_DNA"/>
</dbReference>
<dbReference type="HAMAP" id="MF_00011">
    <property type="entry name" value="Adenylosucc_synth"/>
    <property type="match status" value="1"/>
</dbReference>
<keyword evidence="12" id="KW-1185">Reference proteome</keyword>
<dbReference type="InterPro" id="IPR027417">
    <property type="entry name" value="P-loop_NTPase"/>
</dbReference>
<feature type="active site" evidence="9">
    <location>
        <position position="140"/>
    </location>
</feature>
<feature type="binding site" evidence="8">
    <location>
        <position position="13"/>
    </location>
    <ligand>
        <name>Mg(2+)</name>
        <dbReference type="ChEBI" id="CHEBI:18420"/>
    </ligand>
</feature>
<dbReference type="Proteomes" id="UP000334340">
    <property type="component" value="Unassembled WGS sequence"/>
</dbReference>
<evidence type="ECO:0000256" key="5">
    <source>
        <dbReference type="ARBA" id="ARBA00022755"/>
    </source>
</evidence>
<dbReference type="InterPro" id="IPR018220">
    <property type="entry name" value="Adenylosuccin_syn_GTP-bd"/>
</dbReference>
<keyword evidence="6 8" id="KW-0460">Magnesium</keyword>
<dbReference type="Gene3D" id="3.90.170.10">
    <property type="entry name" value="Adenylosuccinate Synthetase, subunit A, domain 3"/>
    <property type="match status" value="1"/>
</dbReference>
<feature type="binding site" evidence="8">
    <location>
        <position position="40"/>
    </location>
    <ligand>
        <name>Mg(2+)</name>
        <dbReference type="ChEBI" id="CHEBI:18420"/>
    </ligand>
</feature>
<feature type="binding site" description="in other chain" evidence="8">
    <location>
        <begin position="38"/>
        <end position="41"/>
    </location>
    <ligand>
        <name>IMP</name>
        <dbReference type="ChEBI" id="CHEBI:58053"/>
        <note>ligand shared between dimeric partners</note>
    </ligand>
</feature>
<feature type="binding site" description="in other chain" evidence="8">
    <location>
        <position position="129"/>
    </location>
    <ligand>
        <name>IMP</name>
        <dbReference type="ChEBI" id="CHEBI:58053"/>
        <note>ligand shared between dimeric partners</note>
    </ligand>
</feature>
<dbReference type="Gene3D" id="3.40.440.10">
    <property type="entry name" value="Adenylosuccinate Synthetase, subunit A, domain 1"/>
    <property type="match status" value="1"/>
</dbReference>
<dbReference type="SMART" id="SM00788">
    <property type="entry name" value="Adenylsucc_synt"/>
    <property type="match status" value="1"/>
</dbReference>
<sequence>MANVIVVGTQWGDEGKGKIVDLLSEYFDAVARYQGGTNAGHTVVVEEEKIVLHLVPSGVLRKGKVCILGNGVVIDLAALIQEMDQLSRLHVKIEDNFFISKNAHLVLPYHAILDAEQERLREGRQLGTTRRGIGPAYVDKMARTGIRVGDLANPNLFRERLRNNLEEKRAQFPHHQELLELDHEKMAAEQLEQFERVRGFVVDSSLIIHDLIKTGKRVLFEGAQGTLLDVDLGTYPYVTSSSATAGGACIGTGASPLAIDGVLGVTKAYTTRVGEGPMPTELTDDIGQMLQTRGQEFGATTGRPRRCGWFDAVAVRYSARINGLSAIALMKLDVLDACESIRICNSYRSNGAILREFPNETGLLQTCEPIYEEVSGWNESIAGITSYKHLPARCRAYIERLEALTGVKVGLISTGPRRDQTILRSTPALRQWGLTR</sequence>
<dbReference type="CDD" id="cd03108">
    <property type="entry name" value="AdSS"/>
    <property type="match status" value="1"/>
</dbReference>
<dbReference type="Gene3D" id="1.10.300.10">
    <property type="entry name" value="Adenylosuccinate Synthetase, subunit A, domain 2"/>
    <property type="match status" value="1"/>
</dbReference>
<dbReference type="AlphaFoldDB" id="A0A564ZLD4"/>
<dbReference type="GO" id="GO:0000287">
    <property type="term" value="F:magnesium ion binding"/>
    <property type="evidence" value="ECO:0007669"/>
    <property type="project" value="UniProtKB-UniRule"/>
</dbReference>
<dbReference type="InterPro" id="IPR042111">
    <property type="entry name" value="Adenylosuccinate_synth_dom3"/>
</dbReference>
<feature type="binding site" evidence="8">
    <location>
        <position position="143"/>
    </location>
    <ligand>
        <name>IMP</name>
        <dbReference type="ChEBI" id="CHEBI:58053"/>
        <note>ligand shared between dimeric partners</note>
    </ligand>
</feature>
<evidence type="ECO:0000256" key="6">
    <source>
        <dbReference type="ARBA" id="ARBA00022842"/>
    </source>
</evidence>
<feature type="binding site" description="in other chain" evidence="8">
    <location>
        <begin position="13"/>
        <end position="16"/>
    </location>
    <ligand>
        <name>IMP</name>
        <dbReference type="ChEBI" id="CHEBI:58053"/>
        <note>ligand shared between dimeric partners</note>
    </ligand>
</feature>
<dbReference type="PROSITE" id="PS01266">
    <property type="entry name" value="ADENYLOSUCCIN_SYN_1"/>
    <property type="match status" value="1"/>
</dbReference>
<evidence type="ECO:0000256" key="1">
    <source>
        <dbReference type="ARBA" id="ARBA00011738"/>
    </source>
</evidence>
<dbReference type="InterPro" id="IPR001114">
    <property type="entry name" value="Adenylosuccinate_synthetase"/>
</dbReference>
<keyword evidence="5 8" id="KW-0658">Purine biosynthesis</keyword>
<evidence type="ECO:0000256" key="2">
    <source>
        <dbReference type="ARBA" id="ARBA00022598"/>
    </source>
</evidence>
<dbReference type="Pfam" id="PF00709">
    <property type="entry name" value="Adenylsucc_synt"/>
    <property type="match status" value="1"/>
</dbReference>
<dbReference type="InterPro" id="IPR042110">
    <property type="entry name" value="Adenylosuccinate_synth_dom2"/>
</dbReference>
<dbReference type="GO" id="GO:0005525">
    <property type="term" value="F:GTP binding"/>
    <property type="evidence" value="ECO:0007669"/>
    <property type="project" value="UniProtKB-UniRule"/>
</dbReference>
<feature type="binding site" evidence="8">
    <location>
        <position position="305"/>
    </location>
    <ligand>
        <name>GTP</name>
        <dbReference type="ChEBI" id="CHEBI:37565"/>
    </ligand>
</feature>
<keyword evidence="7 8" id="KW-0342">GTP-binding</keyword>
<keyword evidence="2 8" id="KW-0436">Ligase</keyword>
<dbReference type="FunFam" id="1.10.300.10:FF:000001">
    <property type="entry name" value="Adenylosuccinate synthetase"/>
    <property type="match status" value="1"/>
</dbReference>
<keyword evidence="3 8" id="KW-0479">Metal-binding</keyword>
<evidence type="ECO:0000256" key="4">
    <source>
        <dbReference type="ARBA" id="ARBA00022741"/>
    </source>
</evidence>
<dbReference type="GO" id="GO:0005737">
    <property type="term" value="C:cytoplasm"/>
    <property type="evidence" value="ECO:0007669"/>
    <property type="project" value="UniProtKB-SubCell"/>
</dbReference>
<feature type="binding site" evidence="8">
    <location>
        <begin position="299"/>
        <end position="305"/>
    </location>
    <ligand>
        <name>substrate</name>
    </ligand>
</feature>
<feature type="active site" description="Proton donor" evidence="8">
    <location>
        <position position="41"/>
    </location>
</feature>
<dbReference type="FunFam" id="3.90.170.10:FF:000001">
    <property type="entry name" value="Adenylosuccinate synthetase"/>
    <property type="match status" value="1"/>
</dbReference>
<keyword evidence="4 8" id="KW-0547">Nucleotide-binding</keyword>
<comment type="subunit">
    <text evidence="1 8">Homodimer.</text>
</comment>